<dbReference type="PROSITE" id="PS51849">
    <property type="entry name" value="RSGI_N"/>
    <property type="match status" value="1"/>
</dbReference>
<dbReference type="EMBL" id="JACHON010000004">
    <property type="protein sequence ID" value="MBB6512715.1"/>
    <property type="molecule type" value="Genomic_DNA"/>
</dbReference>
<reference evidence="9 10" key="1">
    <citation type="submission" date="2020-08" db="EMBL/GenBank/DDBJ databases">
        <title>Genomic Encyclopedia of Type Strains, Phase IV (KMG-IV): sequencing the most valuable type-strain genomes for metagenomic binning, comparative biology and taxonomic classification.</title>
        <authorList>
            <person name="Goeker M."/>
        </authorList>
    </citation>
    <scope>NUCLEOTIDE SEQUENCE [LARGE SCALE GENOMIC DNA]</scope>
    <source>
        <strain evidence="9 10">DSM 11805</strain>
    </source>
</reference>
<evidence type="ECO:0000256" key="5">
    <source>
        <dbReference type="ARBA" id="ARBA00023136"/>
    </source>
</evidence>
<feature type="compositionally biased region" description="Basic and acidic residues" evidence="6">
    <location>
        <begin position="236"/>
        <end position="307"/>
    </location>
</feature>
<protein>
    <recommendedName>
        <fullName evidence="8">RsgI N-terminal anti-sigma domain-containing protein</fullName>
    </recommendedName>
</protein>
<evidence type="ECO:0000256" key="2">
    <source>
        <dbReference type="ARBA" id="ARBA00022475"/>
    </source>
</evidence>
<evidence type="ECO:0000256" key="3">
    <source>
        <dbReference type="ARBA" id="ARBA00022692"/>
    </source>
</evidence>
<dbReference type="AlphaFoldDB" id="A0A841RNG5"/>
<comment type="subcellular location">
    <subcellularLocation>
        <location evidence="1">Cell membrane</location>
        <topology evidence="1">Single-pass membrane protein</topology>
    </subcellularLocation>
</comment>
<evidence type="ECO:0000259" key="8">
    <source>
        <dbReference type="PROSITE" id="PS51849"/>
    </source>
</evidence>
<accession>A0A841RNG5</accession>
<dbReference type="InterPro" id="IPR055431">
    <property type="entry name" value="RsgI_M"/>
</dbReference>
<feature type="domain" description="RsgI N-terminal anti-sigma" evidence="8">
    <location>
        <begin position="2"/>
        <end position="49"/>
    </location>
</feature>
<dbReference type="RefSeq" id="WP_184246444.1">
    <property type="nucleotide sequence ID" value="NZ_BAAACU010000028.1"/>
</dbReference>
<keyword evidence="5 7" id="KW-0472">Membrane</keyword>
<keyword evidence="10" id="KW-1185">Reference proteome</keyword>
<dbReference type="Proteomes" id="UP000572212">
    <property type="component" value="Unassembled WGS sequence"/>
</dbReference>
<organism evidence="9 10">
    <name type="scientific">Gracilibacillus halotolerans</name>
    <dbReference type="NCBI Taxonomy" id="74386"/>
    <lineage>
        <taxon>Bacteria</taxon>
        <taxon>Bacillati</taxon>
        <taxon>Bacillota</taxon>
        <taxon>Bacilli</taxon>
        <taxon>Bacillales</taxon>
        <taxon>Bacillaceae</taxon>
        <taxon>Gracilibacillus</taxon>
    </lineage>
</organism>
<evidence type="ECO:0000256" key="6">
    <source>
        <dbReference type="SAM" id="MobiDB-lite"/>
    </source>
</evidence>
<dbReference type="InterPro" id="IPR024449">
    <property type="entry name" value="Anti-sigma_RsgI_N"/>
</dbReference>
<keyword evidence="3 7" id="KW-0812">Transmembrane</keyword>
<name>A0A841RNG5_9BACI</name>
<feature type="region of interest" description="Disordered" evidence="6">
    <location>
        <begin position="233"/>
        <end position="365"/>
    </location>
</feature>
<sequence length="365" mass="41463">MKKGLIVEHRRRYTIVLAKDGVFYKAKPIHEKQIGEDVLFEEITKRKKALIRLPKIAMIPVIALLILMISPLYLWLANDKVYAVISIDINPSLNVTVDKNYQVLEIKANNEDGQQVLHDLELEEKSLEEITTSILMYAKTNFRVEEDAPILVAVSYTDVENESDPVTNVLNERIEELGFRGTVYQAAEEWRIKAEEQEVSMNIIAHETLAEISDTQEEDLTVDEMNQALITQFFNNKEDSSNSVEENKESNVEMPKEDNASEEQKSHGNKEKKELPEQANDRAKERVENRNSSKNEGKALNKPDNNKKSPPGLENKQPNGSNGPPGWVESQIEGDEGPKEPDEAISEKEEVHEESEQIDKNGLDD</sequence>
<dbReference type="GO" id="GO:0005886">
    <property type="term" value="C:plasma membrane"/>
    <property type="evidence" value="ECO:0007669"/>
    <property type="project" value="UniProtKB-SubCell"/>
</dbReference>
<evidence type="ECO:0000256" key="1">
    <source>
        <dbReference type="ARBA" id="ARBA00004162"/>
    </source>
</evidence>
<evidence type="ECO:0000256" key="4">
    <source>
        <dbReference type="ARBA" id="ARBA00022989"/>
    </source>
</evidence>
<feature type="transmembrane region" description="Helical" evidence="7">
    <location>
        <begin position="56"/>
        <end position="76"/>
    </location>
</feature>
<keyword evidence="2" id="KW-1003">Cell membrane</keyword>
<evidence type="ECO:0000313" key="10">
    <source>
        <dbReference type="Proteomes" id="UP000572212"/>
    </source>
</evidence>
<proteinExistence type="predicted"/>
<evidence type="ECO:0000313" key="9">
    <source>
        <dbReference type="EMBL" id="MBB6512715.1"/>
    </source>
</evidence>
<gene>
    <name evidence="9" type="ORF">GGQ92_001501</name>
</gene>
<comment type="caution">
    <text evidence="9">The sequence shown here is derived from an EMBL/GenBank/DDBJ whole genome shotgun (WGS) entry which is preliminary data.</text>
</comment>
<feature type="compositionally biased region" description="Basic and acidic residues" evidence="6">
    <location>
        <begin position="336"/>
        <end position="365"/>
    </location>
</feature>
<keyword evidence="4 7" id="KW-1133">Transmembrane helix</keyword>
<dbReference type="Pfam" id="PF12791">
    <property type="entry name" value="RsgI_N"/>
    <property type="match status" value="1"/>
</dbReference>
<evidence type="ECO:0000256" key="7">
    <source>
        <dbReference type="SAM" id="Phobius"/>
    </source>
</evidence>
<dbReference type="Pfam" id="PF23750">
    <property type="entry name" value="RsgI_M"/>
    <property type="match status" value="1"/>
</dbReference>